<reference evidence="7" key="1">
    <citation type="journal article" date="2023" name="Mol. Biol. Evol.">
        <title>Third-Generation Sequencing Reveals the Adaptive Role of the Epigenome in Three Deep-Sea Polychaetes.</title>
        <authorList>
            <person name="Perez M."/>
            <person name="Aroh O."/>
            <person name="Sun Y."/>
            <person name="Lan Y."/>
            <person name="Juniper S.K."/>
            <person name="Young C.R."/>
            <person name="Angers B."/>
            <person name="Qian P.Y."/>
        </authorList>
    </citation>
    <scope>NUCLEOTIDE SEQUENCE</scope>
    <source>
        <strain evidence="7">P08H-3</strain>
    </source>
</reference>
<feature type="compositionally biased region" description="Polar residues" evidence="3">
    <location>
        <begin position="1528"/>
        <end position="1540"/>
    </location>
</feature>
<dbReference type="InterPro" id="IPR039007">
    <property type="entry name" value="pG1"/>
</dbReference>
<dbReference type="SMART" id="SM00441">
    <property type="entry name" value="FF"/>
    <property type="match status" value="3"/>
</dbReference>
<feature type="region of interest" description="Disordered" evidence="3">
    <location>
        <begin position="986"/>
        <end position="1041"/>
    </location>
</feature>
<dbReference type="Proteomes" id="UP001208570">
    <property type="component" value="Unassembled WGS sequence"/>
</dbReference>
<evidence type="ECO:0000313" key="7">
    <source>
        <dbReference type="EMBL" id="KAK2160676.1"/>
    </source>
</evidence>
<proteinExistence type="predicted"/>
<dbReference type="GO" id="GO:0005096">
    <property type="term" value="F:GTPase activator activity"/>
    <property type="evidence" value="ECO:0007669"/>
    <property type="project" value="UniProtKB-KW"/>
</dbReference>
<dbReference type="PROSITE" id="PS51852">
    <property type="entry name" value="PG1"/>
    <property type="match status" value="1"/>
</dbReference>
<evidence type="ECO:0000259" key="6">
    <source>
        <dbReference type="PROSITE" id="PS51853"/>
    </source>
</evidence>
<dbReference type="GO" id="GO:0005829">
    <property type="term" value="C:cytosol"/>
    <property type="evidence" value="ECO:0007669"/>
    <property type="project" value="TreeGrafter"/>
</dbReference>
<dbReference type="Pfam" id="PF00620">
    <property type="entry name" value="RhoGAP"/>
    <property type="match status" value="1"/>
</dbReference>
<feature type="domain" description="PG2 pseudoGTPase" evidence="6">
    <location>
        <begin position="784"/>
        <end position="946"/>
    </location>
</feature>
<dbReference type="InterPro" id="IPR000198">
    <property type="entry name" value="RhoGAP_dom"/>
</dbReference>
<dbReference type="InterPro" id="IPR008936">
    <property type="entry name" value="Rho_GTPase_activation_prot"/>
</dbReference>
<gene>
    <name evidence="7" type="ORF">LSH36_128g05043</name>
</gene>
<sequence length="1818" mass="207094">MAHRCDSRVLTISVVGLSGTEKEKGITGIGKSCLCNRFMDPRADSYHTDHISVLSQSDFGGQVVNNDHFLYWGEVTKTSDEGMDHTFRVLEQTEFVDDSSFQPFKCGKTEPYYKRSAQIRLQSAEKLKYICKTQLGLEHEFERDLLPDGKLLVDGFLCLFDVSLVQQRPLERQIEYTALILSNLLKTKKPIVLVTTKNDEAHENYVREAERLLTRKEFRNCTIPLVETSAHENVSVEAAFLTLAHIIDKAGSKNRLKTLGYTEAAKIRKELRDVAREAYLNLIRSYVTDHKALWTSVLCKIRQNDNYVHFQDLCGTDQAKRLFQRHVIQLKEQYLQRRKEKYLEELAHVLRKVLPDLYTIADRSWPSTLQWLHRQDFFDRYFIVVPNGGCWRSNEFIESNDPRIPVDLMEMPEAEKVFRNHLNALRAEQKRSELMLQFKRLLERNQNLTGKTLEETAIFFLGHQCFTGLSEEDKTLVYEKHQEELREVARGHFIELLQENAALFSKYEQKQVLEEDLAEITARLQNEPRYRAMNHLEQDRRVILLNHLGFIQCPSREQCPYGEHCMESLIEAVLATKAHRPQSWSRNSQFLLDAVDNRLNMVLLGTDGLAEQLAHEIRLQCIEDEYTLGSDIYSLDYRPIDGDVSLPHNSFKTADFKPHGCFCVFNSKYTYDYLVENLRKTLMNDPQRGEKLPFRGLPVVIVLAHNPDLSDMELNTLRDEGQQLADKLQCPFVDIPSSLMMDTSRRFHQDQINLAMHNLVKCIQHHSSFVQPWHIAESIEPDIRILMCFMCGDNFQVDLPLAPLLNHQCCYVTSDKFPTITLETYLDDSKRKVEVTVTSYHGGTQVRDDLYHGFILVYSAKRKASLANLSAFAENIPPVPTLIIAVSESGGANAFFASEVEQTLIVEGNALADKLKIHFMITCANFRQQTASYTPFFKVVWDRKVDVEHIFRFSVDDSRASLFNSRRYDGMRSRAAAIISARDRKPRPFGIGKGSTSNSTEDSEPIYDDPHLLPCHSDSEAEDHRASSTSPPPGGQHNHYAHEDGITEQYSCVVGEMYNECRQPDTEHLLKPSQLKSKSAMYTDKYRMSFPSASSFFTTNSAYREDSTDTDSSSRSPRLPRKECYLFTELMPSSNFRKSSSLGMRTKESEEGIETMKALATTQKCSKLVHMSFQDDCKKALVAVKAKLLSKSPVIFLVIQNSASFDPALMTNGETCTCCEVCACATKAGFHASGEQRAQFSEVSNSLVQLCKRIGFLPPFLAPRPPVIDRPKVKRLLKSSTLPTSATLLPTADEITVWEEQVPSDKRSAPPTLPKPKSGSAAASVEKPRVGPLDLSKFSDVRQVISRNLTSGQQPTARQRAPLATPEHIEIGDYAQVKDALPIAENAYASVADALPSGQIRRIRSTFKGGTKHAKGAGDPASDTDSDDCSSVDRAQENIYSRVNRRPTPHKKRNKSRHADGIIRAPPLPPYTDDRQVLVQEDLLERLHHSASDGSEGTGDELHNARKVKKKRSFRSRRYRRLTESEDSSQNYPLSDSNIMDSPHSKTSVDDDNSLDHNTSGEFSPKNKEKLKDQQRKEQLKQKEKEEKRKKKEEEKRQKEQQKQRKKVKGRPGLMSQNSSPWGTLDEQRQSEDNAVPLFVEKCITFIEKEGLGIEGLYRVPGNRAQVEMLIEKYIEDSNVDISALDIPVNAVATAMKYFFSDLLVEPVIPNIVYDDLIAASNITTPEERLRTLKSVIDRIPTTNWQVLQYMMRHMVRVTEQSKDNNMNSQNLAICWWPTILRPDISSLEFMATMSKYLSDVVQTFIDNYTYFFVDSGV</sequence>
<evidence type="ECO:0000256" key="1">
    <source>
        <dbReference type="ARBA" id="ARBA00022468"/>
    </source>
</evidence>
<dbReference type="InterPro" id="IPR051978">
    <property type="entry name" value="Rho-GAP_domain"/>
</dbReference>
<comment type="caution">
    <text evidence="7">The sequence shown here is derived from an EMBL/GenBank/DDBJ whole genome shotgun (WGS) entry which is preliminary data.</text>
</comment>
<dbReference type="PROSITE" id="PS50238">
    <property type="entry name" value="RHOGAP"/>
    <property type="match status" value="1"/>
</dbReference>
<keyword evidence="1" id="KW-0343">GTPase activation</keyword>
<dbReference type="InterPro" id="IPR039006">
    <property type="entry name" value="RhoGAP_pG2"/>
</dbReference>
<feature type="region of interest" description="Disordered" evidence="3">
    <location>
        <begin position="1407"/>
        <end position="1473"/>
    </location>
</feature>
<dbReference type="Gene3D" id="3.40.50.300">
    <property type="entry name" value="P-loop containing nucleotide triphosphate hydrolases"/>
    <property type="match status" value="1"/>
</dbReference>
<feature type="compositionally biased region" description="Basic residues" evidence="3">
    <location>
        <begin position="1505"/>
        <end position="1520"/>
    </location>
</feature>
<keyword evidence="8" id="KW-1185">Reference proteome</keyword>
<evidence type="ECO:0008006" key="9">
    <source>
        <dbReference type="Google" id="ProtNLM"/>
    </source>
</evidence>
<evidence type="ECO:0000256" key="3">
    <source>
        <dbReference type="SAM" id="MobiDB-lite"/>
    </source>
</evidence>
<dbReference type="InterPro" id="IPR036517">
    <property type="entry name" value="FF_domain_sf"/>
</dbReference>
<dbReference type="EMBL" id="JAODUP010000128">
    <property type="protein sequence ID" value="KAK2160676.1"/>
    <property type="molecule type" value="Genomic_DNA"/>
</dbReference>
<evidence type="ECO:0000259" key="5">
    <source>
        <dbReference type="PROSITE" id="PS51852"/>
    </source>
</evidence>
<dbReference type="CDD" id="cd22207">
    <property type="entry name" value="pseudoGTPaseD_p190RhoGAP"/>
    <property type="match status" value="1"/>
</dbReference>
<feature type="region of interest" description="Disordered" evidence="3">
    <location>
        <begin position="1300"/>
        <end position="1329"/>
    </location>
</feature>
<feature type="region of interest" description="Disordered" evidence="3">
    <location>
        <begin position="1488"/>
        <end position="1629"/>
    </location>
</feature>
<dbReference type="PANTHER" id="PTHR46005">
    <property type="entry name" value="RHO GTPASE-ACTIVATING PROTEIN 190"/>
    <property type="match status" value="1"/>
</dbReference>
<accession>A0AAD9NA62</accession>
<dbReference type="CDD" id="cd00882">
    <property type="entry name" value="Ras_like_GTPase"/>
    <property type="match status" value="1"/>
</dbReference>
<dbReference type="Pfam" id="PF16512">
    <property type="entry name" value="RhoGAP-FF1"/>
    <property type="match status" value="1"/>
</dbReference>
<feature type="compositionally biased region" description="Basic and acidic residues" evidence="3">
    <location>
        <begin position="1565"/>
        <end position="1603"/>
    </location>
</feature>
<feature type="domain" description="PG1 pseudoGTPase" evidence="5">
    <location>
        <begin position="593"/>
        <end position="769"/>
    </location>
</feature>
<feature type="compositionally biased region" description="Basic residues" evidence="3">
    <location>
        <begin position="1443"/>
        <end position="1456"/>
    </location>
</feature>
<dbReference type="GO" id="GO:0008361">
    <property type="term" value="P:regulation of cell size"/>
    <property type="evidence" value="ECO:0007669"/>
    <property type="project" value="TreeGrafter"/>
</dbReference>
<dbReference type="InterPro" id="IPR045786">
    <property type="entry name" value="RhoGAP_pG1_pG2"/>
</dbReference>
<dbReference type="InterPro" id="IPR002713">
    <property type="entry name" value="FF_domain"/>
</dbReference>
<protein>
    <recommendedName>
        <fullName evidence="9">Rho GTPase-activating protein 190</fullName>
    </recommendedName>
</protein>
<dbReference type="GO" id="GO:0050770">
    <property type="term" value="P:regulation of axonogenesis"/>
    <property type="evidence" value="ECO:0007669"/>
    <property type="project" value="TreeGrafter"/>
</dbReference>
<dbReference type="PROSITE" id="PS51853">
    <property type="entry name" value="PG2"/>
    <property type="match status" value="1"/>
</dbReference>
<dbReference type="SUPFAM" id="SSF48350">
    <property type="entry name" value="GTPase activation domain, GAP"/>
    <property type="match status" value="1"/>
</dbReference>
<dbReference type="SMART" id="SM00324">
    <property type="entry name" value="RhoGAP"/>
    <property type="match status" value="1"/>
</dbReference>
<dbReference type="InterPro" id="IPR032835">
    <property type="entry name" value="RhoGAP-FF1"/>
</dbReference>
<keyword evidence="2" id="KW-0677">Repeat</keyword>
<dbReference type="GO" id="GO:0007266">
    <property type="term" value="P:Rho protein signal transduction"/>
    <property type="evidence" value="ECO:0007669"/>
    <property type="project" value="TreeGrafter"/>
</dbReference>
<dbReference type="Pfam" id="PF19518">
    <property type="entry name" value="RhoGAP_pG1_pG2"/>
    <property type="match status" value="1"/>
</dbReference>
<dbReference type="Gene3D" id="1.10.555.10">
    <property type="entry name" value="Rho GTPase activation protein"/>
    <property type="match status" value="1"/>
</dbReference>
<name>A0AAD9NA62_9ANNE</name>
<dbReference type="PANTHER" id="PTHR46005:SF4">
    <property type="entry name" value="RHO GTPASE-ACTIVATING PROTEIN 190"/>
    <property type="match status" value="1"/>
</dbReference>
<dbReference type="InterPro" id="IPR057284">
    <property type="entry name" value="FF_RHG35_4th"/>
</dbReference>
<evidence type="ECO:0000313" key="8">
    <source>
        <dbReference type="Proteomes" id="UP001208570"/>
    </source>
</evidence>
<feature type="compositionally biased region" description="Basic and acidic residues" evidence="3">
    <location>
        <begin position="1017"/>
        <end position="1026"/>
    </location>
</feature>
<organism evidence="7 8">
    <name type="scientific">Paralvinella palmiformis</name>
    <dbReference type="NCBI Taxonomy" id="53620"/>
    <lineage>
        <taxon>Eukaryota</taxon>
        <taxon>Metazoa</taxon>
        <taxon>Spiralia</taxon>
        <taxon>Lophotrochozoa</taxon>
        <taxon>Annelida</taxon>
        <taxon>Polychaeta</taxon>
        <taxon>Sedentaria</taxon>
        <taxon>Canalipalpata</taxon>
        <taxon>Terebellida</taxon>
        <taxon>Terebelliformia</taxon>
        <taxon>Alvinellidae</taxon>
        <taxon>Paralvinella</taxon>
    </lineage>
</organism>
<evidence type="ECO:0000256" key="2">
    <source>
        <dbReference type="ARBA" id="ARBA00022737"/>
    </source>
</evidence>
<dbReference type="SUPFAM" id="SSF52540">
    <property type="entry name" value="P-loop containing nucleoside triphosphate hydrolases"/>
    <property type="match status" value="1"/>
</dbReference>
<evidence type="ECO:0000259" key="4">
    <source>
        <dbReference type="PROSITE" id="PS50238"/>
    </source>
</evidence>
<dbReference type="Pfam" id="PF23083">
    <property type="entry name" value="FF_RHG35_4th"/>
    <property type="match status" value="1"/>
</dbReference>
<dbReference type="InterPro" id="IPR027417">
    <property type="entry name" value="P-loop_NTPase"/>
</dbReference>
<feature type="domain" description="Rho-GAP" evidence="4">
    <location>
        <begin position="1623"/>
        <end position="1813"/>
    </location>
</feature>
<dbReference type="Gene3D" id="1.10.10.440">
    <property type="entry name" value="FF domain"/>
    <property type="match status" value="2"/>
</dbReference>